<dbReference type="EMBL" id="FMSV02000515">
    <property type="protein sequence ID" value="SEH07098.1"/>
    <property type="molecule type" value="Genomic_DNA"/>
</dbReference>
<accession>A0A1H6FAI0</accession>
<dbReference type="AlphaFoldDB" id="A0A1H6FAI0"/>
<evidence type="ECO:0008006" key="3">
    <source>
        <dbReference type="Google" id="ProtNLM"/>
    </source>
</evidence>
<keyword evidence="2" id="KW-1185">Reference proteome</keyword>
<dbReference type="OrthoDB" id="7030738at2"/>
<protein>
    <recommendedName>
        <fullName evidence="3">HEPN domain-containing protein</fullName>
    </recommendedName>
</protein>
<dbReference type="Gene3D" id="1.20.120.330">
    <property type="entry name" value="Nucleotidyltransferases domain 2"/>
    <property type="match status" value="1"/>
</dbReference>
<evidence type="ECO:0000313" key="2">
    <source>
        <dbReference type="Proteomes" id="UP000236724"/>
    </source>
</evidence>
<sequence>MPCTPVEILKVAEKLSQSSDEAELRASISRSYYCAYHSCLNDRGITDTNTWVGGRGGIHQKLIDEYMHDGNKAIGYMLDNLKVKRTIADYKLTESLEKNDAQAMLRSVHRLLEKIHSS</sequence>
<gene>
    <name evidence="1" type="ORF">MBHS_02967</name>
</gene>
<evidence type="ECO:0000313" key="1">
    <source>
        <dbReference type="EMBL" id="SEH07098.1"/>
    </source>
</evidence>
<organism evidence="1 2">
    <name type="scientific">Candidatus Venteria ishoeyi</name>
    <dbReference type="NCBI Taxonomy" id="1899563"/>
    <lineage>
        <taxon>Bacteria</taxon>
        <taxon>Pseudomonadati</taxon>
        <taxon>Pseudomonadota</taxon>
        <taxon>Gammaproteobacteria</taxon>
        <taxon>Thiotrichales</taxon>
        <taxon>Thiotrichaceae</taxon>
        <taxon>Venteria</taxon>
    </lineage>
</organism>
<name>A0A1H6FAI0_9GAMM</name>
<reference evidence="1 2" key="1">
    <citation type="submission" date="2016-10" db="EMBL/GenBank/DDBJ databases">
        <authorList>
            <person name="de Groot N.N."/>
        </authorList>
    </citation>
    <scope>NUCLEOTIDE SEQUENCE [LARGE SCALE GENOMIC DNA]</scope>
    <source>
        <strain evidence="1">MBHS1</strain>
    </source>
</reference>
<proteinExistence type="predicted"/>
<dbReference type="Proteomes" id="UP000236724">
    <property type="component" value="Unassembled WGS sequence"/>
</dbReference>
<dbReference type="RefSeq" id="WP_103920802.1">
    <property type="nucleotide sequence ID" value="NZ_FMSV02000515.1"/>
</dbReference>